<dbReference type="EMBL" id="WUAV01000003">
    <property type="protein sequence ID" value="KAF1763005.1"/>
    <property type="molecule type" value="Genomic_DNA"/>
</dbReference>
<dbReference type="Proteomes" id="UP000483820">
    <property type="component" value="Chromosome III"/>
</dbReference>
<evidence type="ECO:0000313" key="2">
    <source>
        <dbReference type="Proteomes" id="UP000483820"/>
    </source>
</evidence>
<dbReference type="AlphaFoldDB" id="A0A6A5H7B0"/>
<sequence length="103" mass="12067">MLPLGAVEWILRKRFLERRAANIHPTRNLDDPEMYKLMRNIMIRSLTHDVKYAVPKYLISFVPHTREKKELCNIFDAFVPNCVVPKGPSEKKPTPGNNIYNFL</sequence>
<dbReference type="RefSeq" id="XP_053587909.1">
    <property type="nucleotide sequence ID" value="XM_053728332.1"/>
</dbReference>
<organism evidence="1 2">
    <name type="scientific">Caenorhabditis remanei</name>
    <name type="common">Caenorhabditis vulgaris</name>
    <dbReference type="NCBI Taxonomy" id="31234"/>
    <lineage>
        <taxon>Eukaryota</taxon>
        <taxon>Metazoa</taxon>
        <taxon>Ecdysozoa</taxon>
        <taxon>Nematoda</taxon>
        <taxon>Chromadorea</taxon>
        <taxon>Rhabditida</taxon>
        <taxon>Rhabditina</taxon>
        <taxon>Rhabditomorpha</taxon>
        <taxon>Rhabditoidea</taxon>
        <taxon>Rhabditidae</taxon>
        <taxon>Peloderinae</taxon>
        <taxon>Caenorhabditis</taxon>
    </lineage>
</organism>
<dbReference type="GeneID" id="78775148"/>
<gene>
    <name evidence="1" type="ORF">GCK72_011270</name>
</gene>
<protein>
    <submittedName>
        <fullName evidence="1">Uncharacterized protein</fullName>
    </submittedName>
</protein>
<comment type="caution">
    <text evidence="1">The sequence shown here is derived from an EMBL/GenBank/DDBJ whole genome shotgun (WGS) entry which is preliminary data.</text>
</comment>
<name>A0A6A5H7B0_CAERE</name>
<accession>A0A6A5H7B0</accession>
<proteinExistence type="predicted"/>
<reference evidence="1 2" key="1">
    <citation type="submission" date="2019-12" db="EMBL/GenBank/DDBJ databases">
        <title>Chromosome-level assembly of the Caenorhabditis remanei genome.</title>
        <authorList>
            <person name="Teterina A.A."/>
            <person name="Willis J.H."/>
            <person name="Phillips P.C."/>
        </authorList>
    </citation>
    <scope>NUCLEOTIDE SEQUENCE [LARGE SCALE GENOMIC DNA]</scope>
    <source>
        <strain evidence="1 2">PX506</strain>
        <tissue evidence="1">Whole organism</tissue>
    </source>
</reference>
<dbReference type="KEGG" id="crq:GCK72_011270"/>
<evidence type="ECO:0000313" key="1">
    <source>
        <dbReference type="EMBL" id="KAF1763005.1"/>
    </source>
</evidence>
<dbReference type="CTD" id="78775148"/>